<name>A0AAD4XSH6_9MAGN</name>
<proteinExistence type="predicted"/>
<feature type="signal peptide" evidence="2">
    <location>
        <begin position="1"/>
        <end position="31"/>
    </location>
</feature>
<reference evidence="3" key="1">
    <citation type="submission" date="2022-04" db="EMBL/GenBank/DDBJ databases">
        <title>A functionally conserved STORR gene fusion in Papaver species that diverged 16.8 million years ago.</title>
        <authorList>
            <person name="Catania T."/>
        </authorList>
    </citation>
    <scope>NUCLEOTIDE SEQUENCE</scope>
    <source>
        <strain evidence="3">S-188037</strain>
    </source>
</reference>
<accession>A0AAD4XSH6</accession>
<feature type="compositionally biased region" description="Pro residues" evidence="1">
    <location>
        <begin position="199"/>
        <end position="219"/>
    </location>
</feature>
<dbReference type="AlphaFoldDB" id="A0AAD4XSH6"/>
<evidence type="ECO:0000256" key="1">
    <source>
        <dbReference type="SAM" id="MobiDB-lite"/>
    </source>
</evidence>
<keyword evidence="4" id="KW-1185">Reference proteome</keyword>
<feature type="chain" id="PRO_5042003899" evidence="2">
    <location>
        <begin position="32"/>
        <end position="226"/>
    </location>
</feature>
<dbReference type="Proteomes" id="UP001202328">
    <property type="component" value="Unassembled WGS sequence"/>
</dbReference>
<evidence type="ECO:0000256" key="2">
    <source>
        <dbReference type="SAM" id="SignalP"/>
    </source>
</evidence>
<feature type="region of interest" description="Disordered" evidence="1">
    <location>
        <begin position="199"/>
        <end position="226"/>
    </location>
</feature>
<comment type="caution">
    <text evidence="3">The sequence shown here is derived from an EMBL/GenBank/DDBJ whole genome shotgun (WGS) entry which is preliminary data.</text>
</comment>
<sequence length="226" mass="24503">MEKMAVIRRNAPHQLFAIVICLFVSTEMASAWINKCLPGDLFIDSNSVISPASCYNGYCKNWCKNLCLGMGTLATQDRCLIQTGSMVTSCKCCCQRPLVYPPPDPSDFTGLAPYDNNICTSDQTFIKIRRRNGNDCMSNSLCEAECSSMGLLTKRSECAANSNDVPGNVYIWYEQCCCGTNPPPPPTCPPLPPPFPSPYPSPPSAAPAPAPLPPSPAPLPYKLLRG</sequence>
<evidence type="ECO:0000313" key="3">
    <source>
        <dbReference type="EMBL" id="KAI3944216.1"/>
    </source>
</evidence>
<protein>
    <submittedName>
        <fullName evidence="3">Uncharacterized protein</fullName>
    </submittedName>
</protein>
<organism evidence="3 4">
    <name type="scientific">Papaver atlanticum</name>
    <dbReference type="NCBI Taxonomy" id="357466"/>
    <lineage>
        <taxon>Eukaryota</taxon>
        <taxon>Viridiplantae</taxon>
        <taxon>Streptophyta</taxon>
        <taxon>Embryophyta</taxon>
        <taxon>Tracheophyta</taxon>
        <taxon>Spermatophyta</taxon>
        <taxon>Magnoliopsida</taxon>
        <taxon>Ranunculales</taxon>
        <taxon>Papaveraceae</taxon>
        <taxon>Papaveroideae</taxon>
        <taxon>Papaver</taxon>
    </lineage>
</organism>
<keyword evidence="2" id="KW-0732">Signal</keyword>
<evidence type="ECO:0000313" key="4">
    <source>
        <dbReference type="Proteomes" id="UP001202328"/>
    </source>
</evidence>
<dbReference type="EMBL" id="JAJJMB010004060">
    <property type="protein sequence ID" value="KAI3944216.1"/>
    <property type="molecule type" value="Genomic_DNA"/>
</dbReference>
<gene>
    <name evidence="3" type="ORF">MKW98_016446</name>
</gene>